<evidence type="ECO:0000256" key="5">
    <source>
        <dbReference type="ARBA" id="ARBA00022527"/>
    </source>
</evidence>
<proteinExistence type="inferred from homology"/>
<dbReference type="AlphaFoldDB" id="A0A3P6S8C1"/>
<evidence type="ECO:0000256" key="9">
    <source>
        <dbReference type="ARBA" id="ARBA00022777"/>
    </source>
</evidence>
<dbReference type="PANTHER" id="PTHR24346">
    <property type="entry name" value="MAP/MICROTUBULE AFFINITY-REGULATING KINASE"/>
    <property type="match status" value="1"/>
</dbReference>
<evidence type="ECO:0000313" key="19">
    <source>
        <dbReference type="Proteomes" id="UP000277928"/>
    </source>
</evidence>
<feature type="binding site" evidence="15">
    <location>
        <position position="141"/>
    </location>
    <ligand>
        <name>ATP</name>
        <dbReference type="ChEBI" id="CHEBI:30616"/>
    </ligand>
</feature>
<dbReference type="InterPro" id="IPR000719">
    <property type="entry name" value="Prot_kinase_dom"/>
</dbReference>
<dbReference type="SUPFAM" id="SSF56112">
    <property type="entry name" value="Protein kinase-like (PK-like)"/>
    <property type="match status" value="1"/>
</dbReference>
<evidence type="ECO:0000256" key="16">
    <source>
        <dbReference type="RuleBase" id="RU000304"/>
    </source>
</evidence>
<comment type="catalytic activity">
    <reaction evidence="14">
        <text>L-seryl-[protein] + ATP = O-phospho-L-seryl-[protein] + ADP + H(+)</text>
        <dbReference type="Rhea" id="RHEA:17989"/>
        <dbReference type="Rhea" id="RHEA-COMP:9863"/>
        <dbReference type="Rhea" id="RHEA-COMP:11604"/>
        <dbReference type="ChEBI" id="CHEBI:15378"/>
        <dbReference type="ChEBI" id="CHEBI:29999"/>
        <dbReference type="ChEBI" id="CHEBI:30616"/>
        <dbReference type="ChEBI" id="CHEBI:83421"/>
        <dbReference type="ChEBI" id="CHEBI:456216"/>
        <dbReference type="EC" id="2.7.11.1"/>
    </reaction>
</comment>
<evidence type="ECO:0000256" key="14">
    <source>
        <dbReference type="ARBA" id="ARBA00048679"/>
    </source>
</evidence>
<evidence type="ECO:0000256" key="3">
    <source>
        <dbReference type="ARBA" id="ARBA00009985"/>
    </source>
</evidence>
<evidence type="ECO:0000256" key="13">
    <source>
        <dbReference type="ARBA" id="ARBA00047899"/>
    </source>
</evidence>
<evidence type="ECO:0000256" key="11">
    <source>
        <dbReference type="ARBA" id="ARBA00022842"/>
    </source>
</evidence>
<keyword evidence="11" id="KW-0460">Magnesium</keyword>
<comment type="similarity">
    <text evidence="3">Belongs to the protein kinase superfamily. CAMK Ser/Thr protein kinase family. LKB1 subfamily.</text>
</comment>
<dbReference type="PROSITE" id="PS00108">
    <property type="entry name" value="PROTEIN_KINASE_ST"/>
    <property type="match status" value="1"/>
</dbReference>
<keyword evidence="19" id="KW-1185">Reference proteome</keyword>
<dbReference type="PROSITE" id="PS50011">
    <property type="entry name" value="PROTEIN_KINASE_DOM"/>
    <property type="match status" value="1"/>
</dbReference>
<evidence type="ECO:0000256" key="6">
    <source>
        <dbReference type="ARBA" id="ARBA00022679"/>
    </source>
</evidence>
<dbReference type="FunFam" id="1.10.510.10:FF:001234">
    <property type="entry name" value="Serine/threonine-protein kinase par-4"/>
    <property type="match status" value="1"/>
</dbReference>
<protein>
    <recommendedName>
        <fullName evidence="4">non-specific serine/threonine protein kinase</fullName>
        <ecNumber evidence="4">2.7.11.1</ecNumber>
    </recommendedName>
</protein>
<dbReference type="STRING" id="42156.A0A3P6S8C1"/>
<comment type="cofactor">
    <cofactor evidence="1">
        <name>Mn(2+)</name>
        <dbReference type="ChEBI" id="CHEBI:29035"/>
    </cofactor>
</comment>
<gene>
    <name evidence="18" type="ORF">NLS_LOCUS1195</name>
</gene>
<keyword evidence="9" id="KW-0418">Kinase</keyword>
<evidence type="ECO:0000256" key="12">
    <source>
        <dbReference type="ARBA" id="ARBA00023211"/>
    </source>
</evidence>
<keyword evidence="5 16" id="KW-0723">Serine/threonine-protein kinase</keyword>
<dbReference type="InterPro" id="IPR011009">
    <property type="entry name" value="Kinase-like_dom_sf"/>
</dbReference>
<dbReference type="Gene3D" id="1.10.510.10">
    <property type="entry name" value="Transferase(Phosphotransferase) domain 1"/>
    <property type="match status" value="1"/>
</dbReference>
<dbReference type="GO" id="GO:0046872">
    <property type="term" value="F:metal ion binding"/>
    <property type="evidence" value="ECO:0007669"/>
    <property type="project" value="UniProtKB-KW"/>
</dbReference>
<dbReference type="EMBL" id="UYRX01000039">
    <property type="protein sequence ID" value="VDK70716.1"/>
    <property type="molecule type" value="Genomic_DNA"/>
</dbReference>
<dbReference type="InterPro" id="IPR017441">
    <property type="entry name" value="Protein_kinase_ATP_BS"/>
</dbReference>
<evidence type="ECO:0000256" key="1">
    <source>
        <dbReference type="ARBA" id="ARBA00001936"/>
    </source>
</evidence>
<name>A0A3P6S8C1_LITSI</name>
<reference evidence="18 19" key="1">
    <citation type="submission" date="2018-08" db="EMBL/GenBank/DDBJ databases">
        <authorList>
            <person name="Laetsch R D."/>
            <person name="Stevens L."/>
            <person name="Kumar S."/>
            <person name="Blaxter L. M."/>
        </authorList>
    </citation>
    <scope>NUCLEOTIDE SEQUENCE [LARGE SCALE GENOMIC DNA]</scope>
</reference>
<keyword evidence="12" id="KW-0464">Manganese</keyword>
<evidence type="ECO:0000256" key="8">
    <source>
        <dbReference type="ARBA" id="ARBA00022741"/>
    </source>
</evidence>
<dbReference type="Gene3D" id="3.30.200.20">
    <property type="entry name" value="Phosphorylase Kinase, domain 1"/>
    <property type="match status" value="1"/>
</dbReference>
<evidence type="ECO:0000259" key="17">
    <source>
        <dbReference type="PROSITE" id="PS50011"/>
    </source>
</evidence>
<accession>A0A3P6S8C1</accession>
<dbReference type="GO" id="GO:0005737">
    <property type="term" value="C:cytoplasm"/>
    <property type="evidence" value="ECO:0007669"/>
    <property type="project" value="TreeGrafter"/>
</dbReference>
<comment type="catalytic activity">
    <reaction evidence="13">
        <text>L-threonyl-[protein] + ATP = O-phospho-L-threonyl-[protein] + ADP + H(+)</text>
        <dbReference type="Rhea" id="RHEA:46608"/>
        <dbReference type="Rhea" id="RHEA-COMP:11060"/>
        <dbReference type="Rhea" id="RHEA-COMP:11605"/>
        <dbReference type="ChEBI" id="CHEBI:15378"/>
        <dbReference type="ChEBI" id="CHEBI:30013"/>
        <dbReference type="ChEBI" id="CHEBI:30616"/>
        <dbReference type="ChEBI" id="CHEBI:61977"/>
        <dbReference type="ChEBI" id="CHEBI:456216"/>
        <dbReference type="EC" id="2.7.11.1"/>
    </reaction>
</comment>
<dbReference type="SMART" id="SM00220">
    <property type="entry name" value="S_TKc"/>
    <property type="match status" value="1"/>
</dbReference>
<dbReference type="EC" id="2.7.11.1" evidence="4"/>
<evidence type="ECO:0000256" key="4">
    <source>
        <dbReference type="ARBA" id="ARBA00012513"/>
    </source>
</evidence>
<keyword evidence="7" id="KW-0479">Metal-binding</keyword>
<keyword evidence="8 15" id="KW-0547">Nucleotide-binding</keyword>
<keyword evidence="10 15" id="KW-0067">ATP-binding</keyword>
<evidence type="ECO:0000256" key="10">
    <source>
        <dbReference type="ARBA" id="ARBA00022840"/>
    </source>
</evidence>
<keyword evidence="6" id="KW-0808">Transferase</keyword>
<dbReference type="FunFam" id="3.30.200.20:FF:000235">
    <property type="entry name" value="serine/threonine-protein kinase STK11"/>
    <property type="match status" value="1"/>
</dbReference>
<evidence type="ECO:0000256" key="15">
    <source>
        <dbReference type="PROSITE-ProRule" id="PRU10141"/>
    </source>
</evidence>
<evidence type="ECO:0000256" key="7">
    <source>
        <dbReference type="ARBA" id="ARBA00022723"/>
    </source>
</evidence>
<dbReference type="GO" id="GO:0004674">
    <property type="term" value="F:protein serine/threonine kinase activity"/>
    <property type="evidence" value="ECO:0007669"/>
    <property type="project" value="UniProtKB-KW"/>
</dbReference>
<sequence>MSSEVTTSMSVESDSSRWRTVSMTVGGDDCEDETEVNDLRESLRAWSSLASPSSSIVDQPVKIGFPSDCDPDFDAVLNNVFADKSRLFQPLYDDTLVEEVFIEKKPKILNGYLFGERIGEGSYGKVKEVLEQDTLVRRAVKIIKEARLRKIPNGHANVEQELRILRRVRHHNVIALCDFFRVDEKQKLYMILEYCIGSLQQLLDGSKEKKLSEYQAQYFFRQLCDGLSYLHSHGIIHKDIKPGNLLVSLDGTLKISDFGVAEMFDTFQAEDWCTVVQGTPKFQPPEIVSGTSKNYRGRKVDIWACGVTLYNIVSGEYPFEGEVIMRLFDNIANKPLQMPQNVQLSRSLEYLLTAMLNKDPEKRINMHDIRRCEWYKRKVNVDESHRVPISACNNVPAHRPLSVYVQLDQLYGSTLEENNGSHSSEYPRNMVSAMIVEPSFEDRNINEQVSLNETKRNRSILSMCMGISRSPRST</sequence>
<dbReference type="GO" id="GO:0035556">
    <property type="term" value="P:intracellular signal transduction"/>
    <property type="evidence" value="ECO:0007669"/>
    <property type="project" value="TreeGrafter"/>
</dbReference>
<dbReference type="Proteomes" id="UP000277928">
    <property type="component" value="Unassembled WGS sequence"/>
</dbReference>
<dbReference type="GO" id="GO:0005524">
    <property type="term" value="F:ATP binding"/>
    <property type="evidence" value="ECO:0007669"/>
    <property type="project" value="UniProtKB-UniRule"/>
</dbReference>
<comment type="cofactor">
    <cofactor evidence="2">
        <name>Mg(2+)</name>
        <dbReference type="ChEBI" id="CHEBI:18420"/>
    </cofactor>
</comment>
<dbReference type="OrthoDB" id="68483at2759"/>
<feature type="domain" description="Protein kinase" evidence="17">
    <location>
        <begin position="112"/>
        <end position="375"/>
    </location>
</feature>
<dbReference type="PROSITE" id="PS00107">
    <property type="entry name" value="PROTEIN_KINASE_ATP"/>
    <property type="match status" value="1"/>
</dbReference>
<dbReference type="OMA" id="IRRCEWY"/>
<evidence type="ECO:0000313" key="18">
    <source>
        <dbReference type="EMBL" id="VDK70716.1"/>
    </source>
</evidence>
<organism evidence="18 19">
    <name type="scientific">Litomosoides sigmodontis</name>
    <name type="common">Filarial nematode worm</name>
    <dbReference type="NCBI Taxonomy" id="42156"/>
    <lineage>
        <taxon>Eukaryota</taxon>
        <taxon>Metazoa</taxon>
        <taxon>Ecdysozoa</taxon>
        <taxon>Nematoda</taxon>
        <taxon>Chromadorea</taxon>
        <taxon>Rhabditida</taxon>
        <taxon>Spirurina</taxon>
        <taxon>Spiruromorpha</taxon>
        <taxon>Filarioidea</taxon>
        <taxon>Onchocercidae</taxon>
        <taxon>Litomosoides</taxon>
    </lineage>
</organism>
<evidence type="ECO:0000256" key="2">
    <source>
        <dbReference type="ARBA" id="ARBA00001946"/>
    </source>
</evidence>
<dbReference type="InterPro" id="IPR008271">
    <property type="entry name" value="Ser/Thr_kinase_AS"/>
</dbReference>
<dbReference type="PANTHER" id="PTHR24346:SF94">
    <property type="entry name" value="NON-SPECIFIC SERINE_THREONINE PROTEIN KINASE"/>
    <property type="match status" value="1"/>
</dbReference>
<dbReference type="Pfam" id="PF00069">
    <property type="entry name" value="Pkinase"/>
    <property type="match status" value="1"/>
</dbReference>